<evidence type="ECO:0000256" key="11">
    <source>
        <dbReference type="SAM" id="MobiDB-lite"/>
    </source>
</evidence>
<evidence type="ECO:0000256" key="4">
    <source>
        <dbReference type="ARBA" id="ARBA00021872"/>
    </source>
</evidence>
<evidence type="ECO:0000256" key="3">
    <source>
        <dbReference type="ARBA" id="ARBA00013147"/>
    </source>
</evidence>
<feature type="domain" description="Prephenate dehydratase" evidence="12">
    <location>
        <begin position="3"/>
        <end position="192"/>
    </location>
</feature>
<evidence type="ECO:0000313" key="14">
    <source>
        <dbReference type="EMBL" id="OOK71209.1"/>
    </source>
</evidence>
<dbReference type="CDD" id="cd04905">
    <property type="entry name" value="ACT_CM-PDT"/>
    <property type="match status" value="1"/>
</dbReference>
<dbReference type="SUPFAM" id="SSF53850">
    <property type="entry name" value="Periplasmic binding protein-like II"/>
    <property type="match status" value="1"/>
</dbReference>
<evidence type="ECO:0000259" key="13">
    <source>
        <dbReference type="PROSITE" id="PS51671"/>
    </source>
</evidence>
<accession>A0A1V3WW90</accession>
<evidence type="ECO:0000256" key="10">
    <source>
        <dbReference type="RuleBase" id="RU361254"/>
    </source>
</evidence>
<dbReference type="GO" id="GO:0004664">
    <property type="term" value="F:prephenate dehydratase activity"/>
    <property type="evidence" value="ECO:0007669"/>
    <property type="project" value="UniProtKB-UniRule"/>
</dbReference>
<dbReference type="CDD" id="cd13632">
    <property type="entry name" value="PBP2_Aa-PDT_like"/>
    <property type="match status" value="1"/>
</dbReference>
<comment type="caution">
    <text evidence="14">The sequence shown here is derived from an EMBL/GenBank/DDBJ whole genome shotgun (WGS) entry which is preliminary data.</text>
</comment>
<keyword evidence="7 10" id="KW-0584">Phenylalanine biosynthesis</keyword>
<keyword evidence="5 10" id="KW-0028">Amino-acid biosynthesis</keyword>
<keyword evidence="6 10" id="KW-0057">Aromatic amino acid biosynthesis</keyword>
<dbReference type="FunFam" id="3.40.190.10:FF:000146">
    <property type="entry name" value="Prephenate dehydratase"/>
    <property type="match status" value="1"/>
</dbReference>
<evidence type="ECO:0000256" key="9">
    <source>
        <dbReference type="ARBA" id="ARBA00047848"/>
    </source>
</evidence>
<dbReference type="AlphaFoldDB" id="A0A1V3WW90"/>
<dbReference type="NCBIfam" id="NF008865">
    <property type="entry name" value="PRK11898.1"/>
    <property type="match status" value="1"/>
</dbReference>
<dbReference type="InterPro" id="IPR045865">
    <property type="entry name" value="ACT-like_dom_sf"/>
</dbReference>
<protein>
    <recommendedName>
        <fullName evidence="4 10">Prephenate dehydratase</fullName>
        <shortName evidence="10">PDT</shortName>
        <ecNumber evidence="3 10">4.2.1.51</ecNumber>
    </recommendedName>
</protein>
<dbReference type="Gene3D" id="3.30.70.260">
    <property type="match status" value="1"/>
</dbReference>
<dbReference type="PROSITE" id="PS51671">
    <property type="entry name" value="ACT"/>
    <property type="match status" value="1"/>
</dbReference>
<feature type="domain" description="ACT" evidence="13">
    <location>
        <begin position="206"/>
        <end position="283"/>
    </location>
</feature>
<evidence type="ECO:0000256" key="1">
    <source>
        <dbReference type="ARBA" id="ARBA00004741"/>
    </source>
</evidence>
<reference evidence="14 15" key="1">
    <citation type="submission" date="2017-02" db="EMBL/GenBank/DDBJ databases">
        <title>Complete genome sequences of Mycobacterium kansasii strains isolated from rhesus macaques.</title>
        <authorList>
            <person name="Panda A."/>
            <person name="Nagaraj S."/>
            <person name="Zhao X."/>
            <person name="Tettelin H."/>
            <person name="Detolla L.J."/>
        </authorList>
    </citation>
    <scope>NUCLEOTIDE SEQUENCE [LARGE SCALE GENOMIC DNA]</scope>
    <source>
        <strain evidence="14 15">11-3469</strain>
    </source>
</reference>
<sequence length="428" mass="45208">MVCIAYLGPEGTFTEAALLQITAAGLIPGREAELTDLAQRLPVESTPAALDAVRNGTADFACVPIENSIDGSLAPTLDSLAIGSPLQVFAETTLDVAFSIVVRPGRSAAEVRTLAAFPVAAAQVRQWLRAHLPGVEMCPAYSNADAARQVADGRVDAAVTSPLAAAHWELAPLADGVVDESSARTRFVLIGRPARPPARTGADRTSAVLRIDNVPGALVEALTEFGMRGIDLTRIESRPTRTELGTYVFFVDCVGHIDDDAVAEALKALHRRCADVRYLGSWPTGQAVGMQPPPLDDASIWLARLREGQPDEGREPGDERSSGAAAAWPVPRQRRAPARHSATGHGVDAPGTRTSPRVRARRPCPAGLACALGSGPCVGNGRGDCRRAGLVAAAARRHPRGPGGGAGESQRRRGRRRIQRHLRPLASR</sequence>
<dbReference type="EMBL" id="MVBN01000006">
    <property type="protein sequence ID" value="OOK71209.1"/>
    <property type="molecule type" value="Genomic_DNA"/>
</dbReference>
<gene>
    <name evidence="10" type="primary">pheA</name>
    <name evidence="14" type="ORF">BZL29_5423</name>
</gene>
<feature type="compositionally biased region" description="Basic and acidic residues" evidence="11">
    <location>
        <begin position="309"/>
        <end position="321"/>
    </location>
</feature>
<dbReference type="SUPFAM" id="SSF55021">
    <property type="entry name" value="ACT-like"/>
    <property type="match status" value="1"/>
</dbReference>
<dbReference type="UniPathway" id="UPA00121">
    <property type="reaction ID" value="UER00345"/>
</dbReference>
<name>A0A1V3WW90_MYCKA</name>
<organism evidence="14 15">
    <name type="scientific">Mycobacterium kansasii</name>
    <dbReference type="NCBI Taxonomy" id="1768"/>
    <lineage>
        <taxon>Bacteria</taxon>
        <taxon>Bacillati</taxon>
        <taxon>Actinomycetota</taxon>
        <taxon>Actinomycetes</taxon>
        <taxon>Mycobacteriales</taxon>
        <taxon>Mycobacteriaceae</taxon>
        <taxon>Mycobacterium</taxon>
    </lineage>
</organism>
<evidence type="ECO:0000313" key="15">
    <source>
        <dbReference type="Proteomes" id="UP000188532"/>
    </source>
</evidence>
<dbReference type="InterPro" id="IPR002912">
    <property type="entry name" value="ACT_dom"/>
</dbReference>
<dbReference type="STRING" id="1768.B1T50_14370"/>
<evidence type="ECO:0000256" key="2">
    <source>
        <dbReference type="ARBA" id="ARBA00011738"/>
    </source>
</evidence>
<comment type="catalytic activity">
    <reaction evidence="9 10">
        <text>prephenate + H(+) = 3-phenylpyruvate + CO2 + H2O</text>
        <dbReference type="Rhea" id="RHEA:21648"/>
        <dbReference type="ChEBI" id="CHEBI:15377"/>
        <dbReference type="ChEBI" id="CHEBI:15378"/>
        <dbReference type="ChEBI" id="CHEBI:16526"/>
        <dbReference type="ChEBI" id="CHEBI:18005"/>
        <dbReference type="ChEBI" id="CHEBI:29934"/>
        <dbReference type="EC" id="4.2.1.51"/>
    </reaction>
</comment>
<comment type="pathway">
    <text evidence="1 10">Amino-acid biosynthesis; L-phenylalanine biosynthesis; phenylpyruvate from prephenate: step 1/1.</text>
</comment>
<proteinExistence type="predicted"/>
<feature type="region of interest" description="Disordered" evidence="11">
    <location>
        <begin position="309"/>
        <end position="360"/>
    </location>
</feature>
<comment type="subunit">
    <text evidence="2">Homodimer.</text>
</comment>
<dbReference type="Gene3D" id="3.40.190.10">
    <property type="entry name" value="Periplasmic binding protein-like II"/>
    <property type="match status" value="2"/>
</dbReference>
<dbReference type="FunFam" id="3.40.190.10:FF:000064">
    <property type="entry name" value="Prephenate dehydratase"/>
    <property type="match status" value="1"/>
</dbReference>
<dbReference type="EC" id="4.2.1.51" evidence="3 10"/>
<dbReference type="GO" id="GO:0005737">
    <property type="term" value="C:cytoplasm"/>
    <property type="evidence" value="ECO:0007669"/>
    <property type="project" value="TreeGrafter"/>
</dbReference>
<evidence type="ECO:0000259" key="12">
    <source>
        <dbReference type="PROSITE" id="PS51171"/>
    </source>
</evidence>
<feature type="region of interest" description="Disordered" evidence="11">
    <location>
        <begin position="395"/>
        <end position="428"/>
    </location>
</feature>
<dbReference type="GO" id="GO:0009094">
    <property type="term" value="P:L-phenylalanine biosynthetic process"/>
    <property type="evidence" value="ECO:0007669"/>
    <property type="project" value="UniProtKB-UniPathway"/>
</dbReference>
<evidence type="ECO:0000256" key="8">
    <source>
        <dbReference type="ARBA" id="ARBA00023239"/>
    </source>
</evidence>
<dbReference type="Proteomes" id="UP000188532">
    <property type="component" value="Unassembled WGS sequence"/>
</dbReference>
<dbReference type="PROSITE" id="PS00858">
    <property type="entry name" value="PREPHENATE_DEHYDR_2"/>
    <property type="match status" value="1"/>
</dbReference>
<dbReference type="InterPro" id="IPR001086">
    <property type="entry name" value="Preph_deHydtase"/>
</dbReference>
<dbReference type="PANTHER" id="PTHR21022">
    <property type="entry name" value="PREPHENATE DEHYDRATASE P PROTEIN"/>
    <property type="match status" value="1"/>
</dbReference>
<evidence type="ECO:0000256" key="7">
    <source>
        <dbReference type="ARBA" id="ARBA00023222"/>
    </source>
</evidence>
<dbReference type="Pfam" id="PF01842">
    <property type="entry name" value="ACT"/>
    <property type="match status" value="1"/>
</dbReference>
<evidence type="ECO:0000256" key="5">
    <source>
        <dbReference type="ARBA" id="ARBA00022605"/>
    </source>
</evidence>
<dbReference type="FunFam" id="3.30.70.260:FF:000012">
    <property type="entry name" value="Prephenate dehydratase"/>
    <property type="match status" value="1"/>
</dbReference>
<dbReference type="InterPro" id="IPR018528">
    <property type="entry name" value="Preph_deHydtase_CS"/>
</dbReference>
<dbReference type="Pfam" id="PF00800">
    <property type="entry name" value="PDT"/>
    <property type="match status" value="1"/>
</dbReference>
<keyword evidence="8 10" id="KW-0456">Lyase</keyword>
<feature type="compositionally biased region" description="Basic residues" evidence="11">
    <location>
        <begin position="412"/>
        <end position="428"/>
    </location>
</feature>
<evidence type="ECO:0000256" key="6">
    <source>
        <dbReference type="ARBA" id="ARBA00023141"/>
    </source>
</evidence>
<dbReference type="PROSITE" id="PS51171">
    <property type="entry name" value="PREPHENATE_DEHYDR_3"/>
    <property type="match status" value="1"/>
</dbReference>
<dbReference type="PANTHER" id="PTHR21022:SF19">
    <property type="entry name" value="PREPHENATE DEHYDRATASE-RELATED"/>
    <property type="match status" value="1"/>
</dbReference>